<evidence type="ECO:0000256" key="5">
    <source>
        <dbReference type="ARBA" id="ARBA00023010"/>
    </source>
</evidence>
<comment type="function">
    <text evidence="8">Essential subunit of the Sec protein translocation channel SecYEG. Clamps together the 2 halves of SecY. May contact the channel plug during translocation.</text>
</comment>
<evidence type="ECO:0000256" key="2">
    <source>
        <dbReference type="ARBA" id="ARBA00022692"/>
    </source>
</evidence>
<evidence type="ECO:0000313" key="9">
    <source>
        <dbReference type="EMBL" id="OKY77583.1"/>
    </source>
</evidence>
<reference evidence="9" key="1">
    <citation type="submission" date="2016-12" db="EMBL/GenBank/DDBJ databases">
        <title>Discovery of methanogenic haloarchaea.</title>
        <authorList>
            <person name="Sorokin D.Y."/>
            <person name="Makarova K.S."/>
            <person name="Abbas B."/>
            <person name="Ferrer M."/>
            <person name="Golyshin P.N."/>
        </authorList>
    </citation>
    <scope>NUCLEOTIDE SEQUENCE [LARGE SCALE GENOMIC DNA]</scope>
    <source>
        <strain evidence="9">HMET1</strain>
    </source>
</reference>
<keyword evidence="1 8" id="KW-0813">Transport</keyword>
<dbReference type="Proteomes" id="UP000185744">
    <property type="component" value="Unassembled WGS sequence"/>
</dbReference>
<dbReference type="GO" id="GO:0006605">
    <property type="term" value="P:protein targeting"/>
    <property type="evidence" value="ECO:0007669"/>
    <property type="project" value="UniProtKB-UniRule"/>
</dbReference>
<evidence type="ECO:0000256" key="7">
    <source>
        <dbReference type="ARBA" id="ARBA00037847"/>
    </source>
</evidence>
<protein>
    <recommendedName>
        <fullName evidence="8">Protein translocase subunit SecE</fullName>
    </recommendedName>
    <alternativeName>
        <fullName evidence="8">Protein transport protein Sec61 gamma subunit homolog</fullName>
    </alternativeName>
</protein>
<keyword evidence="5 8" id="KW-0811">Translocation</keyword>
<keyword evidence="8" id="KW-1003">Cell membrane</keyword>
<evidence type="ECO:0000256" key="3">
    <source>
        <dbReference type="ARBA" id="ARBA00022927"/>
    </source>
</evidence>
<dbReference type="SUPFAM" id="SSF103456">
    <property type="entry name" value="Preprotein translocase SecE subunit"/>
    <property type="match status" value="1"/>
</dbReference>
<evidence type="ECO:0000313" key="10">
    <source>
        <dbReference type="Proteomes" id="UP000185744"/>
    </source>
</evidence>
<dbReference type="GO" id="GO:0009306">
    <property type="term" value="P:protein secretion"/>
    <property type="evidence" value="ECO:0007669"/>
    <property type="project" value="UniProtKB-UniRule"/>
</dbReference>
<dbReference type="STRING" id="1903181.BTN85_0051"/>
<proteinExistence type="inferred from homology"/>
<keyword evidence="3 8" id="KW-0653">Protein transport</keyword>
<keyword evidence="2 8" id="KW-0812">Transmembrane</keyword>
<evidence type="ECO:0000256" key="6">
    <source>
        <dbReference type="ARBA" id="ARBA00023136"/>
    </source>
</evidence>
<dbReference type="InParanoid" id="A0A1Q6DTA9"/>
<dbReference type="InterPro" id="IPR023391">
    <property type="entry name" value="Prot_translocase_SecE_dom_sf"/>
</dbReference>
<comment type="subunit">
    <text evidence="8">Component of the Sec protein translocase complex. Heterotrimer consisting of SecY (alpha), SecG (beta) and SecE (gamma) subunits. The heterotrimers can form oligomers, although 1 heterotrimer is thought to be able to translocate proteins. Interacts with the ribosome. May interact with SecDF, and other proteins may be involved.</text>
</comment>
<evidence type="ECO:0000256" key="8">
    <source>
        <dbReference type="HAMAP-Rule" id="MF_00422"/>
    </source>
</evidence>
<evidence type="ECO:0000256" key="4">
    <source>
        <dbReference type="ARBA" id="ARBA00022989"/>
    </source>
</evidence>
<dbReference type="GO" id="GO:0008320">
    <property type="term" value="F:protein transmembrane transporter activity"/>
    <property type="evidence" value="ECO:0007669"/>
    <property type="project" value="UniProtKB-UniRule"/>
</dbReference>
<keyword evidence="10" id="KW-1185">Reference proteome</keyword>
<dbReference type="InterPro" id="IPR001901">
    <property type="entry name" value="Translocase_SecE/Sec61-g"/>
</dbReference>
<dbReference type="NCBIfam" id="TIGR00327">
    <property type="entry name" value="secE_euk_arch"/>
    <property type="match status" value="1"/>
</dbReference>
<accession>A0A1Q6DTA9</accession>
<comment type="subcellular location">
    <subcellularLocation>
        <location evidence="8">Cell membrane</location>
        <topology evidence="8">Single-pass membrane protein</topology>
    </subcellularLocation>
    <subcellularLocation>
        <location evidence="7">Endomembrane system</location>
        <topology evidence="7">Single-pass membrane protein</topology>
    </subcellularLocation>
</comment>
<evidence type="ECO:0000256" key="1">
    <source>
        <dbReference type="ARBA" id="ARBA00022448"/>
    </source>
</evidence>
<dbReference type="HAMAP" id="MF_00422">
    <property type="entry name" value="SecE"/>
    <property type="match status" value="1"/>
</dbReference>
<sequence>MSSRGKDLGDKIRDKLTEYFRVLKLAKKPGKEEFSQITKISVIGILLVGSIGFLVYLSMNDIPNAIADMDKAEMRAQFLNTIDPDKAQQTLEIQINNTNPEVSTGNITVSFQPINCELKDGETNVKTPPIPPDGSYLVSVDVINITDRSNLIAKVWGENLKRHESEGTALEITAQDTSPF</sequence>
<dbReference type="Gene3D" id="1.20.5.820">
    <property type="entry name" value="Preprotein translocase SecE subunit"/>
    <property type="match status" value="1"/>
</dbReference>
<dbReference type="InterPro" id="IPR008158">
    <property type="entry name" value="Translocase_Sec61-g"/>
</dbReference>
<dbReference type="GO" id="GO:0012505">
    <property type="term" value="C:endomembrane system"/>
    <property type="evidence" value="ECO:0007669"/>
    <property type="project" value="UniProtKB-SubCell"/>
</dbReference>
<organism evidence="9 10">
    <name type="scientific">Methanohalarchaeum thermophilum</name>
    <dbReference type="NCBI Taxonomy" id="1903181"/>
    <lineage>
        <taxon>Archaea</taxon>
        <taxon>Methanobacteriati</taxon>
        <taxon>Methanobacteriota</taxon>
        <taxon>Methanonatronarchaeia</taxon>
        <taxon>Methanonatronarchaeales</taxon>
        <taxon>Methanonatronarchaeaceae</taxon>
        <taxon>Candidatus Methanohalarchaeum</taxon>
    </lineage>
</organism>
<name>A0A1Q6DTA9_METT1</name>
<dbReference type="EMBL" id="MSDW01000001">
    <property type="protein sequence ID" value="OKY77583.1"/>
    <property type="molecule type" value="Genomic_DNA"/>
</dbReference>
<dbReference type="GO" id="GO:0005886">
    <property type="term" value="C:plasma membrane"/>
    <property type="evidence" value="ECO:0007669"/>
    <property type="project" value="UniProtKB-SubCell"/>
</dbReference>
<keyword evidence="4 8" id="KW-1133">Transmembrane helix</keyword>
<gene>
    <name evidence="8" type="primary">secE</name>
    <name evidence="9" type="ORF">BTN85_0051</name>
</gene>
<feature type="transmembrane region" description="Helical" evidence="8">
    <location>
        <begin position="37"/>
        <end position="59"/>
    </location>
</feature>
<dbReference type="AlphaFoldDB" id="A0A1Q6DTA9"/>
<comment type="caution">
    <text evidence="9">The sequence shown here is derived from an EMBL/GenBank/DDBJ whole genome shotgun (WGS) entry which is preliminary data.</text>
</comment>
<comment type="similarity">
    <text evidence="8">Belongs to the SecE/SEC61-gamma family.</text>
</comment>
<dbReference type="GO" id="GO:0065002">
    <property type="term" value="P:intracellular protein transmembrane transport"/>
    <property type="evidence" value="ECO:0007669"/>
    <property type="project" value="UniProtKB-UniRule"/>
</dbReference>
<keyword evidence="6 8" id="KW-0472">Membrane</keyword>